<comment type="caution">
    <text evidence="1">The sequence shown here is derived from an EMBL/GenBank/DDBJ whole genome shotgun (WGS) entry which is preliminary data.</text>
</comment>
<evidence type="ECO:0000313" key="2">
    <source>
        <dbReference type="Proteomes" id="UP001227268"/>
    </source>
</evidence>
<reference evidence="1" key="1">
    <citation type="submission" date="2023-04" db="EMBL/GenBank/DDBJ databases">
        <title>Draft Genome sequencing of Naganishia species isolated from polar environments using Oxford Nanopore Technology.</title>
        <authorList>
            <person name="Leo P."/>
            <person name="Venkateswaran K."/>
        </authorList>
    </citation>
    <scope>NUCLEOTIDE SEQUENCE</scope>
    <source>
        <strain evidence="1">MNA-CCFEE 5423</strain>
    </source>
</reference>
<dbReference type="Proteomes" id="UP001227268">
    <property type="component" value="Unassembled WGS sequence"/>
</dbReference>
<dbReference type="EMBL" id="JASBWT010000005">
    <property type="protein sequence ID" value="KAJ9104637.1"/>
    <property type="molecule type" value="Genomic_DNA"/>
</dbReference>
<organism evidence="1 2">
    <name type="scientific">Naganishia friedmannii</name>
    <dbReference type="NCBI Taxonomy" id="89922"/>
    <lineage>
        <taxon>Eukaryota</taxon>
        <taxon>Fungi</taxon>
        <taxon>Dikarya</taxon>
        <taxon>Basidiomycota</taxon>
        <taxon>Agaricomycotina</taxon>
        <taxon>Tremellomycetes</taxon>
        <taxon>Filobasidiales</taxon>
        <taxon>Filobasidiaceae</taxon>
        <taxon>Naganishia</taxon>
    </lineage>
</organism>
<gene>
    <name evidence="1" type="ORF">QFC21_002135</name>
</gene>
<name>A0ACC2W0K5_9TREE</name>
<keyword evidence="2" id="KW-1185">Reference proteome</keyword>
<protein>
    <submittedName>
        <fullName evidence="1">Uncharacterized protein</fullName>
    </submittedName>
</protein>
<accession>A0ACC2W0K5</accession>
<sequence>MSAAARASAKAAQANPNWPHYASAALTAAVLIGSFLRWGLLDWADPYRCQSYLINGQWNDPGKYTNWQPDGCIHMPPNAKLLQQCFTSPPDVSSPFNSHKATESARTIRFIGDSTVRHLYFSSAKLANPKLPASAEEAGGDKHSDRNVQIDVGGGQGHELNFEFWWDPFLNTTRTKNYLSRSSDDPTGLLVMGTGLWYLRHRSSGGIASWTKAIDDTFSHLIDSQPISSFADPPPYVRASGVKESTIPIPTRGIAQAVMFVPVPTTNDALLNPDRALTVNHVDIQAMNSDLVARLSHLASPQRPPVVVPSVFNELLVPELTADGIHYADHLIKKQAEIMFGWRCNDVASTFNGACCRRYKPVRPVQALVLLFVCGWGPLSIFLRSKASTAMAMTTFGFAIAYLFIADRTTVFLKEQKQFNPWVFAVLMITFLIIGCATTVKRDKDMGFLNREQTDEWKGWMQIAILIYHILGASKTSGIYNVMRTLVASYLFMTGYGHFTYYYKRKDFGIQRIVMVMVRLNLLSVVLPYTMNTDYVFYYFAPLVSFWYFIIYFTMVIGHQYNDKPAFMLGKIFISAALNSVLLSHGVLNEKLFAVLHDVFGIVWPAKEWNFRVTLDLYIVYGGMLASYAYIKATEYRLTDKPWWSSAQKSAVVASLAAFVWYFWFELSLESKFVYNKYHYIACFPLIFGFIVLRNASSLLRSCSSRMFMFIGQCSLETFILQFHAWMASDTHGVLLVIPGTNWRPLNLVLSTIVYIWLSYKVSLATGEITEWAVGKPKKPKQALPAPVTSSGTDMADSTASVATLVAQSIEPIKSEGNVPESIPLMNRDDANGDFEKSNGDGNNDVLSTSRNGSTGGGGGGGRSRTATSIAQYWNWMMQKANENPAIKLGLVLVMLWILNLLY</sequence>
<evidence type="ECO:0000313" key="1">
    <source>
        <dbReference type="EMBL" id="KAJ9104637.1"/>
    </source>
</evidence>
<proteinExistence type="predicted"/>